<dbReference type="AlphaFoldDB" id="A0AA88GIB3"/>
<gene>
    <name evidence="1" type="ORF">C9374_010415</name>
</gene>
<organism evidence="1 2">
    <name type="scientific">Naegleria lovaniensis</name>
    <name type="common">Amoeba</name>
    <dbReference type="NCBI Taxonomy" id="51637"/>
    <lineage>
        <taxon>Eukaryota</taxon>
        <taxon>Discoba</taxon>
        <taxon>Heterolobosea</taxon>
        <taxon>Tetramitia</taxon>
        <taxon>Eutetramitia</taxon>
        <taxon>Vahlkampfiidae</taxon>
        <taxon>Naegleria</taxon>
    </lineage>
</organism>
<accession>A0AA88GIB3</accession>
<dbReference type="RefSeq" id="XP_044543845.1">
    <property type="nucleotide sequence ID" value="XM_044685957.1"/>
</dbReference>
<dbReference type="GeneID" id="68102869"/>
<protein>
    <submittedName>
        <fullName evidence="1">Uncharacterized protein</fullName>
    </submittedName>
</protein>
<dbReference type="EMBL" id="PYSW02000043">
    <property type="protein sequence ID" value="KAG2374671.1"/>
    <property type="molecule type" value="Genomic_DNA"/>
</dbReference>
<evidence type="ECO:0000313" key="1">
    <source>
        <dbReference type="EMBL" id="KAG2374671.1"/>
    </source>
</evidence>
<dbReference type="Proteomes" id="UP000816034">
    <property type="component" value="Unassembled WGS sequence"/>
</dbReference>
<proteinExistence type="predicted"/>
<sequence>MVNKTKVVTFNIQQEEDHDASHNTSASSVKHTPEHATIVNDHETNPNHTSTTHKITTKHKKHRIKKIEIVKTKFGWKELPWVQALKTKLRIWVEDLNFYIGLPTVINSGQTNDDFGEEWRRSTVGSECVNDMYTHM</sequence>
<name>A0AA88GIB3_NAELO</name>
<comment type="caution">
    <text evidence="1">The sequence shown here is derived from an EMBL/GenBank/DDBJ whole genome shotgun (WGS) entry which is preliminary data.</text>
</comment>
<keyword evidence="2" id="KW-1185">Reference proteome</keyword>
<evidence type="ECO:0000313" key="2">
    <source>
        <dbReference type="Proteomes" id="UP000816034"/>
    </source>
</evidence>
<reference evidence="1 2" key="1">
    <citation type="journal article" date="2018" name="BMC Genomics">
        <title>The genome of Naegleria lovaniensis, the basis for a comparative approach to unravel pathogenicity factors of the human pathogenic amoeba N. fowleri.</title>
        <authorList>
            <person name="Liechti N."/>
            <person name="Schurch N."/>
            <person name="Bruggmann R."/>
            <person name="Wittwer M."/>
        </authorList>
    </citation>
    <scope>NUCLEOTIDE SEQUENCE [LARGE SCALE GENOMIC DNA]</scope>
    <source>
        <strain evidence="1 2">ATCC 30569</strain>
    </source>
</reference>